<comment type="caution">
    <text evidence="1">The sequence shown here is derived from an EMBL/GenBank/DDBJ whole genome shotgun (WGS) entry which is preliminary data.</text>
</comment>
<proteinExistence type="predicted"/>
<reference evidence="1 2" key="1">
    <citation type="submission" date="2020-01" db="EMBL/GenBank/DDBJ databases">
        <title>Insect and environment-associated Actinomycetes.</title>
        <authorList>
            <person name="Currrie C."/>
            <person name="Chevrette M."/>
            <person name="Carlson C."/>
            <person name="Stubbendieck R."/>
            <person name="Wendt-Pienkowski E."/>
        </authorList>
    </citation>
    <scope>NUCLEOTIDE SEQUENCE [LARGE SCALE GENOMIC DNA]</scope>
    <source>
        <strain evidence="1 2">SID14172</strain>
    </source>
</reference>
<evidence type="ECO:0000313" key="1">
    <source>
        <dbReference type="EMBL" id="NEB19691.1"/>
    </source>
</evidence>
<protein>
    <submittedName>
        <fullName evidence="1">Uncharacterized protein</fullName>
    </submittedName>
</protein>
<dbReference type="InterPro" id="IPR036388">
    <property type="entry name" value="WH-like_DNA-bd_sf"/>
</dbReference>
<sequence length="162" mass="17717">MNPAHSRHQLQRVGTALAAAGLIRLISEIDDHGAIPSRALARTLTDLSTAQIRQAVEQADALSLLDRSHTGLGLTEAGRDLADLYDHAARWARHHNYPHAVSTFAERIRRVFALLADPTTTQPGQQDGEVDAGLHHIQRLLTEWADAHHQPQPQQSAYGIAA</sequence>
<dbReference type="EMBL" id="JAAGMB010000543">
    <property type="protein sequence ID" value="NEB19691.1"/>
    <property type="molecule type" value="Genomic_DNA"/>
</dbReference>
<evidence type="ECO:0000313" key="2">
    <source>
        <dbReference type="Proteomes" id="UP000469545"/>
    </source>
</evidence>
<dbReference type="Proteomes" id="UP000469545">
    <property type="component" value="Unassembled WGS sequence"/>
</dbReference>
<organism evidence="1 2">
    <name type="scientific">Streptomyces coelicoflavus</name>
    <dbReference type="NCBI Taxonomy" id="285562"/>
    <lineage>
        <taxon>Bacteria</taxon>
        <taxon>Bacillati</taxon>
        <taxon>Actinomycetota</taxon>
        <taxon>Actinomycetes</taxon>
        <taxon>Kitasatosporales</taxon>
        <taxon>Streptomycetaceae</taxon>
        <taxon>Streptomyces</taxon>
    </lineage>
</organism>
<keyword evidence="2" id="KW-1185">Reference proteome</keyword>
<gene>
    <name evidence="1" type="ORF">G3I46_24895</name>
</gene>
<accession>A0A6N9UP99</accession>
<name>A0A6N9UP99_9ACTN</name>
<dbReference type="Gene3D" id="1.10.10.10">
    <property type="entry name" value="Winged helix-like DNA-binding domain superfamily/Winged helix DNA-binding domain"/>
    <property type="match status" value="1"/>
</dbReference>
<dbReference type="RefSeq" id="WP_164141982.1">
    <property type="nucleotide sequence ID" value="NZ_JAAGMB010000543.1"/>
</dbReference>
<dbReference type="AlphaFoldDB" id="A0A6N9UP99"/>